<keyword evidence="4" id="KW-0443">Lipid metabolism</keyword>
<evidence type="ECO:0000256" key="1">
    <source>
        <dbReference type="ARBA" id="ARBA00005005"/>
    </source>
</evidence>
<dbReference type="InterPro" id="IPR014748">
    <property type="entry name" value="Enoyl-CoA_hydra_C"/>
</dbReference>
<comment type="similarity">
    <text evidence="2 6">Belongs to the enoyl-CoA hydratase/isomerase family.</text>
</comment>
<dbReference type="Pfam" id="PF00378">
    <property type="entry name" value="ECH_1"/>
    <property type="match status" value="1"/>
</dbReference>
<dbReference type="GO" id="GO:0051750">
    <property type="term" value="F:delta(3,5)-delta(2,4)-dienoyl-CoA isomerase activity"/>
    <property type="evidence" value="ECO:0007669"/>
    <property type="project" value="TreeGrafter"/>
</dbReference>
<dbReference type="Gene3D" id="1.10.12.10">
    <property type="entry name" value="Lyase 2-enoyl-coa Hydratase, Chain A, domain 2"/>
    <property type="match status" value="1"/>
</dbReference>
<dbReference type="Proteomes" id="UP000728032">
    <property type="component" value="Unassembled WGS sequence"/>
</dbReference>
<dbReference type="AlphaFoldDB" id="A0A7R9MS13"/>
<keyword evidence="8" id="KW-1185">Reference proteome</keyword>
<evidence type="ECO:0000313" key="8">
    <source>
        <dbReference type="Proteomes" id="UP000728032"/>
    </source>
</evidence>
<dbReference type="GO" id="GO:0005739">
    <property type="term" value="C:mitochondrion"/>
    <property type="evidence" value="ECO:0007669"/>
    <property type="project" value="TreeGrafter"/>
</dbReference>
<dbReference type="OrthoDB" id="14970at2759"/>
<evidence type="ECO:0000256" key="2">
    <source>
        <dbReference type="ARBA" id="ARBA00005254"/>
    </source>
</evidence>
<feature type="non-terminal residue" evidence="7">
    <location>
        <position position="1"/>
    </location>
</feature>
<dbReference type="InterPro" id="IPR018376">
    <property type="entry name" value="Enoyl-CoA_hyd/isom_CS"/>
</dbReference>
<keyword evidence="3" id="KW-0276">Fatty acid metabolism</keyword>
<dbReference type="EMBL" id="CAJPVJ010043356">
    <property type="protein sequence ID" value="CAG2182238.1"/>
    <property type="molecule type" value="Genomic_DNA"/>
</dbReference>
<comment type="pathway">
    <text evidence="1">Lipid metabolism; fatty acid beta-oxidation.</text>
</comment>
<gene>
    <name evidence="7" type="ORF">ONB1V03_LOCUS21659</name>
</gene>
<organism evidence="7">
    <name type="scientific">Oppiella nova</name>
    <dbReference type="NCBI Taxonomy" id="334625"/>
    <lineage>
        <taxon>Eukaryota</taxon>
        <taxon>Metazoa</taxon>
        <taxon>Ecdysozoa</taxon>
        <taxon>Arthropoda</taxon>
        <taxon>Chelicerata</taxon>
        <taxon>Arachnida</taxon>
        <taxon>Acari</taxon>
        <taxon>Acariformes</taxon>
        <taxon>Sarcoptiformes</taxon>
        <taxon>Oribatida</taxon>
        <taxon>Brachypylina</taxon>
        <taxon>Oppioidea</taxon>
        <taxon>Oppiidae</taxon>
        <taxon>Oppiella</taxon>
    </lineage>
</organism>
<dbReference type="InterPro" id="IPR001753">
    <property type="entry name" value="Enoyl-CoA_hydra/iso"/>
</dbReference>
<dbReference type="EMBL" id="OC958181">
    <property type="protein sequence ID" value="CAD7665101.1"/>
    <property type="molecule type" value="Genomic_DNA"/>
</dbReference>
<keyword evidence="5" id="KW-0413">Isomerase</keyword>
<dbReference type="Gene3D" id="3.90.226.10">
    <property type="entry name" value="2-enoyl-CoA Hydratase, Chain A, domain 1"/>
    <property type="match status" value="1"/>
</dbReference>
<dbReference type="SUPFAM" id="SSF52096">
    <property type="entry name" value="ClpP/crotonase"/>
    <property type="match status" value="1"/>
</dbReference>
<proteinExistence type="inferred from homology"/>
<name>A0A7R9MS13_9ACAR</name>
<accession>A0A7R9MS13</accession>
<dbReference type="FunFam" id="1.10.12.10:FF:000004">
    <property type="entry name" value="Delta3,5-delta2,4-dienoyl-CoA isomerase"/>
    <property type="match status" value="1"/>
</dbReference>
<dbReference type="GO" id="GO:0006635">
    <property type="term" value="P:fatty acid beta-oxidation"/>
    <property type="evidence" value="ECO:0007669"/>
    <property type="project" value="UniProtKB-UniPathway"/>
</dbReference>
<evidence type="ECO:0000256" key="5">
    <source>
        <dbReference type="ARBA" id="ARBA00023235"/>
    </source>
</evidence>
<evidence type="ECO:0000256" key="4">
    <source>
        <dbReference type="ARBA" id="ARBA00023098"/>
    </source>
</evidence>
<dbReference type="UniPathway" id="UPA00659"/>
<dbReference type="PANTHER" id="PTHR43149:SF1">
    <property type="entry name" value="DELTA(3,5)-DELTA(2,4)-DIENOYL-COA ISOMERASE, MITOCHONDRIAL"/>
    <property type="match status" value="1"/>
</dbReference>
<dbReference type="CDD" id="cd06558">
    <property type="entry name" value="crotonase-like"/>
    <property type="match status" value="1"/>
</dbReference>
<dbReference type="PROSITE" id="PS00166">
    <property type="entry name" value="ENOYL_COA_HYDRATASE"/>
    <property type="match status" value="1"/>
</dbReference>
<evidence type="ECO:0008006" key="9">
    <source>
        <dbReference type="Google" id="ProtNLM"/>
    </source>
</evidence>
<evidence type="ECO:0000313" key="7">
    <source>
        <dbReference type="EMBL" id="CAD7665101.1"/>
    </source>
</evidence>
<dbReference type="InterPro" id="IPR045002">
    <property type="entry name" value="Ech1-like"/>
</dbReference>
<evidence type="ECO:0000256" key="6">
    <source>
        <dbReference type="RuleBase" id="RU003707"/>
    </source>
</evidence>
<protein>
    <recommendedName>
        <fullName evidence="9">Enoyl-CoA hydratase</fullName>
    </recommendedName>
</protein>
<evidence type="ECO:0000256" key="3">
    <source>
        <dbReference type="ARBA" id="ARBA00022832"/>
    </source>
</evidence>
<reference evidence="7" key="1">
    <citation type="submission" date="2020-11" db="EMBL/GenBank/DDBJ databases">
        <authorList>
            <person name="Tran Van P."/>
        </authorList>
    </citation>
    <scope>NUCLEOTIDE SEQUENCE</scope>
</reference>
<sequence>NRPDKRNAISHVVFQEIQECFDRIDECRHTRAVVLSGEGTVFSAGLDFTDMYTVMSAGVEGLTGDGKAAKESVDVARKGKVIRKVAHLWQNSLTTIAECQQPVVAAVNGPCIGAGLEVAIACDIRHCSSDAYFSIREVKIGMAADIGSLQRVPKIMGNDSLVRELAFTGRNLNATDALTHGLVSKVLPTGAETVESALELAKVIAGNSPVAVQGTKAGLNYSRDHTVQEGLEFMAVWNQAMIQSDDLIKAAMATATRATEPPVFNDF</sequence>
<dbReference type="PANTHER" id="PTHR43149">
    <property type="entry name" value="ENOYL-COA HYDRATASE"/>
    <property type="match status" value="1"/>
</dbReference>
<dbReference type="InterPro" id="IPR029045">
    <property type="entry name" value="ClpP/crotonase-like_dom_sf"/>
</dbReference>